<dbReference type="Pfam" id="PF01875">
    <property type="entry name" value="Memo"/>
    <property type="match status" value="1"/>
</dbReference>
<evidence type="ECO:0000256" key="2">
    <source>
        <dbReference type="HAMAP-Rule" id="MF_00055"/>
    </source>
</evidence>
<organism evidence="3">
    <name type="scientific">Dictyoglomus thermophilum</name>
    <dbReference type="NCBI Taxonomy" id="14"/>
    <lineage>
        <taxon>Bacteria</taxon>
        <taxon>Pseudomonadati</taxon>
        <taxon>Dictyoglomota</taxon>
        <taxon>Dictyoglomia</taxon>
        <taxon>Dictyoglomales</taxon>
        <taxon>Dictyoglomaceae</taxon>
        <taxon>Dictyoglomus</taxon>
    </lineage>
</organism>
<gene>
    <name evidence="3" type="primary">amrB</name>
    <name evidence="3" type="ORF">ENU78_02850</name>
</gene>
<sequence length="269" mass="30000">MKKRLPAVAGYFYPATSRELLNMLSQFIKEVPNKVPLWGCIVPHAGYIYSGKVAGAVYSLMEVPDVAIIIGPNHNGLGYPSAIYSEGIWTTPLGDVEIDSVLSQKILQESDYLKEDALAHQPEHSLEVQVPFLQYINPNIKIVPITVVDYSYEVLKNLGYAISQAVRDYEYNTVIIASSDFSHYEPHEIAKQKDLYAIESILNLDEKEFIKRVVEKDISICGVGPIVITMIAVKLLGSKRAKLVEYQTSGNVTRDFDQVVGYAGIIFPK</sequence>
<dbReference type="EMBL" id="DTDV01000007">
    <property type="protein sequence ID" value="HGK23380.1"/>
    <property type="molecule type" value="Genomic_DNA"/>
</dbReference>
<dbReference type="Gene3D" id="3.40.830.10">
    <property type="entry name" value="LigB-like"/>
    <property type="match status" value="1"/>
</dbReference>
<comment type="caution">
    <text evidence="3">The sequence shown here is derived from an EMBL/GenBank/DDBJ whole genome shotgun (WGS) entry which is preliminary data.</text>
</comment>
<dbReference type="RefSeq" id="WP_149122960.1">
    <property type="nucleotide sequence ID" value="NZ_VTFL01000004.1"/>
</dbReference>
<dbReference type="CDD" id="cd07361">
    <property type="entry name" value="MEMO_like"/>
    <property type="match status" value="1"/>
</dbReference>
<protein>
    <recommendedName>
        <fullName evidence="2">MEMO1 family protein ENU78_02850</fullName>
    </recommendedName>
</protein>
<evidence type="ECO:0000313" key="3">
    <source>
        <dbReference type="EMBL" id="HGK23380.1"/>
    </source>
</evidence>
<dbReference type="AlphaFoldDB" id="A0A7V3ZIE9"/>
<comment type="similarity">
    <text evidence="1 2">Belongs to the MEMO1 family.</text>
</comment>
<dbReference type="SUPFAM" id="SSF53213">
    <property type="entry name" value="LigB-like"/>
    <property type="match status" value="1"/>
</dbReference>
<dbReference type="PANTHER" id="PTHR11060">
    <property type="entry name" value="PROTEIN MEMO1"/>
    <property type="match status" value="1"/>
</dbReference>
<name>A0A7V3ZIE9_DICTH</name>
<reference evidence="3" key="1">
    <citation type="journal article" date="2020" name="mSystems">
        <title>Genome- and Community-Level Interaction Insights into Carbon Utilization and Element Cycling Functions of Hydrothermarchaeota in Hydrothermal Sediment.</title>
        <authorList>
            <person name="Zhou Z."/>
            <person name="Liu Y."/>
            <person name="Xu W."/>
            <person name="Pan J."/>
            <person name="Luo Z.H."/>
            <person name="Li M."/>
        </authorList>
    </citation>
    <scope>NUCLEOTIDE SEQUENCE [LARGE SCALE GENOMIC DNA]</scope>
    <source>
        <strain evidence="3">SpSt-70</strain>
    </source>
</reference>
<dbReference type="NCBIfam" id="NF001987">
    <property type="entry name" value="PRK00782.1"/>
    <property type="match status" value="1"/>
</dbReference>
<dbReference type="InterPro" id="IPR002737">
    <property type="entry name" value="MEMO1_fam"/>
</dbReference>
<evidence type="ECO:0000256" key="1">
    <source>
        <dbReference type="ARBA" id="ARBA00006315"/>
    </source>
</evidence>
<dbReference type="HAMAP" id="MF_00055">
    <property type="entry name" value="MEMO1"/>
    <property type="match status" value="1"/>
</dbReference>
<accession>A0A7V3ZIE9</accession>
<dbReference type="PANTHER" id="PTHR11060:SF0">
    <property type="entry name" value="PROTEIN MEMO1"/>
    <property type="match status" value="1"/>
</dbReference>
<dbReference type="NCBIfam" id="TIGR04336">
    <property type="entry name" value="AmmeMemoSam_B"/>
    <property type="match status" value="1"/>
</dbReference>
<proteinExistence type="inferred from homology"/>